<keyword evidence="1" id="KW-0472">Membrane</keyword>
<dbReference type="InterPro" id="IPR002656">
    <property type="entry name" value="Acyl_transf_3_dom"/>
</dbReference>
<dbReference type="GO" id="GO:0016747">
    <property type="term" value="F:acyltransferase activity, transferring groups other than amino-acyl groups"/>
    <property type="evidence" value="ECO:0007669"/>
    <property type="project" value="InterPro"/>
</dbReference>
<dbReference type="Pfam" id="PF01757">
    <property type="entry name" value="Acyl_transf_3"/>
    <property type="match status" value="1"/>
</dbReference>
<feature type="transmembrane region" description="Helical" evidence="1">
    <location>
        <begin position="90"/>
        <end position="109"/>
    </location>
</feature>
<protein>
    <submittedName>
        <fullName evidence="4">Peptidoglycan/LPS O-acetylase OafA/YrhL, contains acyltransferase and SGNH-hydrolase domains</fullName>
    </submittedName>
</protein>
<feature type="transmembrane region" description="Helical" evidence="1">
    <location>
        <begin position="157"/>
        <end position="176"/>
    </location>
</feature>
<feature type="transmembrane region" description="Helical" evidence="1">
    <location>
        <begin position="50"/>
        <end position="69"/>
    </location>
</feature>
<dbReference type="RefSeq" id="WP_073395882.1">
    <property type="nucleotide sequence ID" value="NZ_FRBX01000004.1"/>
</dbReference>
<dbReference type="EMBL" id="FRBX01000004">
    <property type="protein sequence ID" value="SHM73576.1"/>
    <property type="molecule type" value="Genomic_DNA"/>
</dbReference>
<dbReference type="Proteomes" id="UP000184216">
    <property type="component" value="Unassembled WGS sequence"/>
</dbReference>
<evidence type="ECO:0000313" key="4">
    <source>
        <dbReference type="EMBL" id="SHM73576.1"/>
    </source>
</evidence>
<reference evidence="4 5" key="2">
    <citation type="submission" date="2016-11" db="EMBL/GenBank/DDBJ databases">
        <authorList>
            <person name="Varghese N."/>
            <person name="Submissions S."/>
        </authorList>
    </citation>
    <scope>NUCLEOTIDE SEQUENCE [LARGE SCALE GENOMIC DNA]</scope>
    <source>
        <strain evidence="4 5">DSM 6368</strain>
    </source>
</reference>
<dbReference type="AlphaFoldDB" id="A0AB36P5B3"/>
<accession>A0AB36P5B3</accession>
<organism evidence="3 6">
    <name type="scientific">Flavobacterium pectinovorum</name>
    <dbReference type="NCBI Taxonomy" id="29533"/>
    <lineage>
        <taxon>Bacteria</taxon>
        <taxon>Pseudomonadati</taxon>
        <taxon>Bacteroidota</taxon>
        <taxon>Flavobacteriia</taxon>
        <taxon>Flavobacteriales</taxon>
        <taxon>Flavobacteriaceae</taxon>
        <taxon>Flavobacterium</taxon>
    </lineage>
</organism>
<reference evidence="3 6" key="1">
    <citation type="submission" date="2016-11" db="EMBL/GenBank/DDBJ databases">
        <title>Whole genomes of Flavobacteriaceae.</title>
        <authorList>
            <person name="Stine C."/>
            <person name="Li C."/>
            <person name="Tadesse D."/>
        </authorList>
    </citation>
    <scope>NUCLEOTIDE SEQUENCE [LARGE SCALE GENOMIC DNA]</scope>
    <source>
        <strain evidence="3 6">ATCC 19366</strain>
    </source>
</reference>
<dbReference type="InterPro" id="IPR050879">
    <property type="entry name" value="Acyltransferase_3"/>
</dbReference>
<sequence>MKISQFLNKDNNNLDLVRIILACLVIVGHSDAINGSGSYWIDPIQHFFKFTYSGAFAVKLFFFISGLVVTNSYLSKKSATYFIISRIFRIMPALLFVLLLTVFIFGLLLTNLDIYDYLARLDYLRYIRHNLIFYSYYLLPGVFTENLYPNIVNGSFWSLRYEVGCYIILLILFVLLGKKSKYYILIPILLIFIDTFLPARFILGFIDNNPEKYLLPISFAYGAFFAIMSDKIEINIYVVIFSLLAYIVFKNTVYIDLVFLFASCNILVYLSSRFFILKLKPKYDISYGIYLWGFLIQQTIFHFFGHIYIGFHCLLAIIFSVILALITFIFIEKPFIKIGKSIITHVDNIKGVKKLNF</sequence>
<feature type="transmembrane region" description="Helical" evidence="1">
    <location>
        <begin position="314"/>
        <end position="331"/>
    </location>
</feature>
<feature type="domain" description="Acyltransferase 3" evidence="2">
    <location>
        <begin position="12"/>
        <end position="328"/>
    </location>
</feature>
<keyword evidence="1" id="KW-0812">Transmembrane</keyword>
<proteinExistence type="predicted"/>
<keyword evidence="1" id="KW-1133">Transmembrane helix</keyword>
<comment type="caution">
    <text evidence="3">The sequence shown here is derived from an EMBL/GenBank/DDBJ whole genome shotgun (WGS) entry which is preliminary data.</text>
</comment>
<dbReference type="GO" id="GO:0000271">
    <property type="term" value="P:polysaccharide biosynthetic process"/>
    <property type="evidence" value="ECO:0007669"/>
    <property type="project" value="TreeGrafter"/>
</dbReference>
<name>A0AB36P5B3_9FLAO</name>
<gene>
    <name evidence="3" type="ORF">B0A72_01675</name>
    <name evidence="4" type="ORF">SAMN05444387_3039</name>
</gene>
<evidence type="ECO:0000313" key="6">
    <source>
        <dbReference type="Proteomes" id="UP000198431"/>
    </source>
</evidence>
<evidence type="ECO:0000313" key="3">
    <source>
        <dbReference type="EMBL" id="OXB07600.1"/>
    </source>
</evidence>
<dbReference type="EMBL" id="MUHB01000003">
    <property type="protein sequence ID" value="OXB07600.1"/>
    <property type="molecule type" value="Genomic_DNA"/>
</dbReference>
<keyword evidence="5" id="KW-1185">Reference proteome</keyword>
<dbReference type="PANTHER" id="PTHR23028">
    <property type="entry name" value="ACETYLTRANSFERASE"/>
    <property type="match status" value="1"/>
</dbReference>
<keyword evidence="4" id="KW-0808">Transferase</keyword>
<feature type="transmembrane region" description="Helical" evidence="1">
    <location>
        <begin position="257"/>
        <end position="277"/>
    </location>
</feature>
<evidence type="ECO:0000256" key="1">
    <source>
        <dbReference type="SAM" id="Phobius"/>
    </source>
</evidence>
<dbReference type="Proteomes" id="UP000198431">
    <property type="component" value="Unassembled WGS sequence"/>
</dbReference>
<keyword evidence="4" id="KW-0012">Acyltransferase</keyword>
<feature type="transmembrane region" description="Helical" evidence="1">
    <location>
        <begin position="289"/>
        <end position="308"/>
    </location>
</feature>
<evidence type="ECO:0000313" key="5">
    <source>
        <dbReference type="Proteomes" id="UP000184216"/>
    </source>
</evidence>
<dbReference type="GO" id="GO:0016020">
    <property type="term" value="C:membrane"/>
    <property type="evidence" value="ECO:0007669"/>
    <property type="project" value="TreeGrafter"/>
</dbReference>
<dbReference type="PANTHER" id="PTHR23028:SF53">
    <property type="entry name" value="ACYL_TRANSF_3 DOMAIN-CONTAINING PROTEIN"/>
    <property type="match status" value="1"/>
</dbReference>
<feature type="transmembrane region" description="Helical" evidence="1">
    <location>
        <begin position="183"/>
        <end position="206"/>
    </location>
</feature>
<evidence type="ECO:0000259" key="2">
    <source>
        <dbReference type="Pfam" id="PF01757"/>
    </source>
</evidence>